<feature type="region of interest" description="Disordered" evidence="1">
    <location>
        <begin position="355"/>
        <end position="391"/>
    </location>
</feature>
<evidence type="ECO:0000313" key="4">
    <source>
        <dbReference type="Proteomes" id="UP000557857"/>
    </source>
</evidence>
<feature type="non-terminal residue" evidence="3">
    <location>
        <position position="1"/>
    </location>
</feature>
<feature type="compositionally biased region" description="Acidic residues" evidence="1">
    <location>
        <begin position="267"/>
        <end position="290"/>
    </location>
</feature>
<dbReference type="Gene3D" id="2.60.40.10">
    <property type="entry name" value="Immunoglobulins"/>
    <property type="match status" value="1"/>
</dbReference>
<dbReference type="AlphaFoldDB" id="A0A848N0W5"/>
<name>A0A848N0W5_ENTMU</name>
<evidence type="ECO:0000313" key="3">
    <source>
        <dbReference type="EMBL" id="NMP59935.1"/>
    </source>
</evidence>
<dbReference type="RefSeq" id="WP_169059345.1">
    <property type="nucleotide sequence ID" value="NZ_JABCAG010000147.1"/>
</dbReference>
<evidence type="ECO:0000256" key="1">
    <source>
        <dbReference type="SAM" id="MobiDB-lite"/>
    </source>
</evidence>
<feature type="region of interest" description="Disordered" evidence="1">
    <location>
        <begin position="267"/>
        <end position="321"/>
    </location>
</feature>
<dbReference type="Proteomes" id="UP000557857">
    <property type="component" value="Unassembled WGS sequence"/>
</dbReference>
<sequence length="391" mass="43122">KVNETVTATFDNKPQKGQLELSKTVETGVSTVVNESDHGDYTTIEFEQRNGDGFGFKIRPTEDIVTGDGTLRYEAGKFLQADGEDIVWTTDEDGKFTTDPLLFIGKYEVVEVSAPAGVVLLDEPIPFSIDYAGQTVDITSSSLEVENFLQDLNIYGRKMQEVLTGWEDGKAVVELENAKNGQVFALRLAEELLVGEEELAADTTLGYSVVEEGKIAFEGLKLPNQTIPMYIQEIYAGPDHVMDDTKHHFVYDPQNNDVSFDIQVEASQDEAEGEDAEEDPDADSEEDDVEGVATNANLDTETPDTEEDVDLEEEPEEDLTGAIINRLARAGVQVIKTDGMDQKPLEGVAFDLYRVPAPEVDPEEDIEEAPEESEDVEEDTDTEESEDAVKT</sequence>
<reference evidence="3 4" key="1">
    <citation type="submission" date="2020-04" db="EMBL/GenBank/DDBJ databases">
        <authorList>
            <person name="Abaymova A."/>
            <person name="Teymurazov M."/>
            <person name="Tazyna O."/>
            <person name="Chatushin Y."/>
            <person name="Svetoch E."/>
            <person name="Pereligyn V."/>
            <person name="Pohylenko V."/>
            <person name="Platonov M."/>
            <person name="Kartsev N."/>
            <person name="Skryabin Y."/>
            <person name="Sizova A."/>
            <person name="Solomentsev V."/>
            <person name="Kislichkina A."/>
            <person name="Bogun A."/>
        </authorList>
    </citation>
    <scope>NUCLEOTIDE SEQUENCE [LARGE SCALE GENOMIC DNA]</scope>
    <source>
        <strain evidence="4">SCPM-O-B-8398 (E28)</strain>
    </source>
</reference>
<feature type="compositionally biased region" description="Acidic residues" evidence="1">
    <location>
        <begin position="301"/>
        <end position="319"/>
    </location>
</feature>
<dbReference type="EMBL" id="JABCAG010000147">
    <property type="protein sequence ID" value="NMP59935.1"/>
    <property type="molecule type" value="Genomic_DNA"/>
</dbReference>
<accession>A0A848N0W5</accession>
<proteinExistence type="predicted"/>
<feature type="compositionally biased region" description="Acidic residues" evidence="1">
    <location>
        <begin position="360"/>
        <end position="391"/>
    </location>
</feature>
<protein>
    <recommendedName>
        <fullName evidence="2">SpaA-like prealbumin fold domain-containing protein</fullName>
    </recommendedName>
</protein>
<dbReference type="InterPro" id="IPR013783">
    <property type="entry name" value="Ig-like_fold"/>
</dbReference>
<comment type="caution">
    <text evidence="3">The sequence shown here is derived from an EMBL/GenBank/DDBJ whole genome shotgun (WGS) entry which is preliminary data.</text>
</comment>
<dbReference type="Pfam" id="PF17802">
    <property type="entry name" value="SpaA"/>
    <property type="match status" value="1"/>
</dbReference>
<dbReference type="InterPro" id="IPR041033">
    <property type="entry name" value="SpaA_PFL_dom_1"/>
</dbReference>
<organism evidence="3 4">
    <name type="scientific">Enterococcus mundtii</name>
    <dbReference type="NCBI Taxonomy" id="53346"/>
    <lineage>
        <taxon>Bacteria</taxon>
        <taxon>Bacillati</taxon>
        <taxon>Bacillota</taxon>
        <taxon>Bacilli</taxon>
        <taxon>Lactobacillales</taxon>
        <taxon>Enterococcaceae</taxon>
        <taxon>Enterococcus</taxon>
    </lineage>
</organism>
<feature type="non-terminal residue" evidence="3">
    <location>
        <position position="391"/>
    </location>
</feature>
<evidence type="ECO:0000259" key="2">
    <source>
        <dbReference type="Pfam" id="PF17802"/>
    </source>
</evidence>
<gene>
    <name evidence="3" type="ORF">HI921_16060</name>
</gene>
<feature type="domain" description="SpaA-like prealbumin fold" evidence="2">
    <location>
        <begin position="80"/>
        <end position="139"/>
    </location>
</feature>